<dbReference type="KEGG" id="hazt:108683111"/>
<reference evidence="2" key="1">
    <citation type="submission" date="2025-08" db="UniProtKB">
        <authorList>
            <consortium name="RefSeq"/>
        </authorList>
    </citation>
    <scope>IDENTIFICATION</scope>
    <source>
        <tissue evidence="2">Whole organism</tissue>
    </source>
</reference>
<evidence type="ECO:0000313" key="1">
    <source>
        <dbReference type="Proteomes" id="UP000694843"/>
    </source>
</evidence>
<dbReference type="GeneID" id="108683111"/>
<dbReference type="AlphaFoldDB" id="A0A979FKN8"/>
<dbReference type="RefSeq" id="XP_047737570.1">
    <property type="nucleotide sequence ID" value="XM_047881614.1"/>
</dbReference>
<dbReference type="Proteomes" id="UP000694843">
    <property type="component" value="Unplaced"/>
</dbReference>
<protein>
    <submittedName>
        <fullName evidence="2">Uncharacterized protein LOC108683111 isoform X1</fullName>
    </submittedName>
</protein>
<name>A0A979FKN8_HYAAZ</name>
<sequence>MEKKIEKAVEFGKENKILLLELLELKKPKWQSTVAPEIAPASTDEELSLLLSNEFIYEILCKCDDATLVATLRTTMKRVMTRSLAVTFSFTGMDGKRLKTKNCLKEHAVYKVLRGAIDRTAYGRYPRPEIDKAFKTILKNVGDWENHRGQRRRPAKPFQQLQQEVDYGCSFAGEECDPLMIAPAGPSRPSCTPVSPEVRASLEASNVIHAQYELLAFEKL</sequence>
<proteinExistence type="predicted"/>
<accession>A0A979FKN8</accession>
<organism evidence="1 2">
    <name type="scientific">Hyalella azteca</name>
    <name type="common">Amphipod</name>
    <dbReference type="NCBI Taxonomy" id="294128"/>
    <lineage>
        <taxon>Eukaryota</taxon>
        <taxon>Metazoa</taxon>
        <taxon>Ecdysozoa</taxon>
        <taxon>Arthropoda</taxon>
        <taxon>Crustacea</taxon>
        <taxon>Multicrustacea</taxon>
        <taxon>Malacostraca</taxon>
        <taxon>Eumalacostraca</taxon>
        <taxon>Peracarida</taxon>
        <taxon>Amphipoda</taxon>
        <taxon>Senticaudata</taxon>
        <taxon>Talitrida</taxon>
        <taxon>Talitroidea</taxon>
        <taxon>Hyalellidae</taxon>
        <taxon>Hyalella</taxon>
    </lineage>
</organism>
<keyword evidence="1" id="KW-1185">Reference proteome</keyword>
<evidence type="ECO:0000313" key="2">
    <source>
        <dbReference type="RefSeq" id="XP_047737570.1"/>
    </source>
</evidence>
<gene>
    <name evidence="2" type="primary">LOC108683111</name>
</gene>